<evidence type="ECO:0000256" key="6">
    <source>
        <dbReference type="ARBA" id="ARBA00023012"/>
    </source>
</evidence>
<feature type="domain" description="Histidine kinase" evidence="8">
    <location>
        <begin position="46"/>
        <end position="263"/>
    </location>
</feature>
<keyword evidence="4" id="KW-0808">Transferase</keyword>
<comment type="catalytic activity">
    <reaction evidence="1">
        <text>ATP + protein L-histidine = ADP + protein N-phospho-L-histidine.</text>
        <dbReference type="EC" id="2.7.13.3"/>
    </reaction>
</comment>
<gene>
    <name evidence="9" type="ORF">ACFQ5N_04480</name>
</gene>
<keyword evidence="10" id="KW-1185">Reference proteome</keyword>
<evidence type="ECO:0000256" key="4">
    <source>
        <dbReference type="ARBA" id="ARBA00022679"/>
    </source>
</evidence>
<dbReference type="RefSeq" id="WP_386808093.1">
    <property type="nucleotide sequence ID" value="NZ_JBHTMV010000003.1"/>
</dbReference>
<dbReference type="SUPFAM" id="SSF47384">
    <property type="entry name" value="Homodimeric domain of signal transducing histidine kinase"/>
    <property type="match status" value="1"/>
</dbReference>
<dbReference type="CDD" id="cd00075">
    <property type="entry name" value="HATPase"/>
    <property type="match status" value="1"/>
</dbReference>
<dbReference type="InterPro" id="IPR036097">
    <property type="entry name" value="HisK_dim/P_sf"/>
</dbReference>
<dbReference type="GO" id="GO:0016301">
    <property type="term" value="F:kinase activity"/>
    <property type="evidence" value="ECO:0007669"/>
    <property type="project" value="UniProtKB-KW"/>
</dbReference>
<accession>A0ABW3WN14</accession>
<dbReference type="PRINTS" id="PR00344">
    <property type="entry name" value="BCTRLSENSOR"/>
</dbReference>
<dbReference type="EC" id="2.7.13.3" evidence="2"/>
<name>A0ABW3WN14_9FLAO</name>
<reference evidence="10" key="1">
    <citation type="journal article" date="2019" name="Int. J. Syst. Evol. Microbiol.">
        <title>The Global Catalogue of Microorganisms (GCM) 10K type strain sequencing project: providing services to taxonomists for standard genome sequencing and annotation.</title>
        <authorList>
            <consortium name="The Broad Institute Genomics Platform"/>
            <consortium name="The Broad Institute Genome Sequencing Center for Infectious Disease"/>
            <person name="Wu L."/>
            <person name="Ma J."/>
        </authorList>
    </citation>
    <scope>NUCLEOTIDE SEQUENCE [LARGE SCALE GENOMIC DNA]</scope>
    <source>
        <strain evidence="10">CCUG 62221</strain>
    </source>
</reference>
<dbReference type="SUPFAM" id="SSF55874">
    <property type="entry name" value="ATPase domain of HSP90 chaperone/DNA topoisomerase II/histidine kinase"/>
    <property type="match status" value="1"/>
</dbReference>
<dbReference type="PANTHER" id="PTHR45453">
    <property type="entry name" value="PHOSPHATE REGULON SENSOR PROTEIN PHOR"/>
    <property type="match status" value="1"/>
</dbReference>
<dbReference type="InterPro" id="IPR050351">
    <property type="entry name" value="BphY/WalK/GraS-like"/>
</dbReference>
<dbReference type="SMART" id="SM00387">
    <property type="entry name" value="HATPase_c"/>
    <property type="match status" value="1"/>
</dbReference>
<evidence type="ECO:0000256" key="5">
    <source>
        <dbReference type="ARBA" id="ARBA00022777"/>
    </source>
</evidence>
<evidence type="ECO:0000313" key="10">
    <source>
        <dbReference type="Proteomes" id="UP001597241"/>
    </source>
</evidence>
<keyword evidence="7" id="KW-0175">Coiled coil</keyword>
<protein>
    <recommendedName>
        <fullName evidence="2">histidine kinase</fullName>
        <ecNumber evidence="2">2.7.13.3</ecNumber>
    </recommendedName>
</protein>
<dbReference type="Proteomes" id="UP001597241">
    <property type="component" value="Unassembled WGS sequence"/>
</dbReference>
<evidence type="ECO:0000313" key="9">
    <source>
        <dbReference type="EMBL" id="MFD1293086.1"/>
    </source>
</evidence>
<keyword evidence="3" id="KW-0597">Phosphoprotein</keyword>
<dbReference type="InterPro" id="IPR005467">
    <property type="entry name" value="His_kinase_dom"/>
</dbReference>
<evidence type="ECO:0000256" key="2">
    <source>
        <dbReference type="ARBA" id="ARBA00012438"/>
    </source>
</evidence>
<evidence type="ECO:0000259" key="8">
    <source>
        <dbReference type="PROSITE" id="PS50109"/>
    </source>
</evidence>
<organism evidence="9 10">
    <name type="scientific">Lutibacter holmesii</name>
    <dbReference type="NCBI Taxonomy" id="1137985"/>
    <lineage>
        <taxon>Bacteria</taxon>
        <taxon>Pseudomonadati</taxon>
        <taxon>Bacteroidota</taxon>
        <taxon>Flavobacteriia</taxon>
        <taxon>Flavobacteriales</taxon>
        <taxon>Flavobacteriaceae</taxon>
        <taxon>Lutibacter</taxon>
    </lineage>
</organism>
<dbReference type="Pfam" id="PF02518">
    <property type="entry name" value="HATPase_c"/>
    <property type="match status" value="1"/>
</dbReference>
<keyword evidence="5 9" id="KW-0418">Kinase</keyword>
<dbReference type="InterPro" id="IPR036890">
    <property type="entry name" value="HATPase_C_sf"/>
</dbReference>
<proteinExistence type="predicted"/>
<comment type="caution">
    <text evidence="9">The sequence shown here is derived from an EMBL/GenBank/DDBJ whole genome shotgun (WGS) entry which is preliminary data.</text>
</comment>
<dbReference type="EMBL" id="JBHTMV010000003">
    <property type="protein sequence ID" value="MFD1293086.1"/>
    <property type="molecule type" value="Genomic_DNA"/>
</dbReference>
<evidence type="ECO:0000256" key="3">
    <source>
        <dbReference type="ARBA" id="ARBA00022553"/>
    </source>
</evidence>
<dbReference type="InterPro" id="IPR004358">
    <property type="entry name" value="Sig_transdc_His_kin-like_C"/>
</dbReference>
<dbReference type="PROSITE" id="PS50109">
    <property type="entry name" value="HIS_KIN"/>
    <property type="match status" value="1"/>
</dbReference>
<dbReference type="Gene3D" id="3.30.565.10">
    <property type="entry name" value="Histidine kinase-like ATPase, C-terminal domain"/>
    <property type="match status" value="1"/>
</dbReference>
<dbReference type="InterPro" id="IPR003594">
    <property type="entry name" value="HATPase_dom"/>
</dbReference>
<evidence type="ECO:0000256" key="1">
    <source>
        <dbReference type="ARBA" id="ARBA00000085"/>
    </source>
</evidence>
<sequence>MKKNQNKSANYIEELEDKIVELSLQLKSKNNQLQTIQEENFVRNRKVVHNLKNPIGVAYSFSEILASNGLDTSIEKFEKYVEVIKNSTDFSIQFLNALSKLNRLKSPSYALNLAKVEYVSLVKKVISEFNAEAETKQISISTKLPKNQIFVTLDKTEIETVISALIQNAIRFSPANTTISIEVVEHENYIETKVIDEGIGMSELDVTNIFKEFYVVNTYSENKEKCIGLGLAIVKLILDFHKGTIQVNSTLNKGTSFKFSIPK</sequence>
<dbReference type="PANTHER" id="PTHR45453:SF1">
    <property type="entry name" value="PHOSPHATE REGULON SENSOR PROTEIN PHOR"/>
    <property type="match status" value="1"/>
</dbReference>
<keyword evidence="6" id="KW-0902">Two-component regulatory system</keyword>
<feature type="coiled-coil region" evidence="7">
    <location>
        <begin position="12"/>
        <end position="39"/>
    </location>
</feature>
<evidence type="ECO:0000256" key="7">
    <source>
        <dbReference type="SAM" id="Coils"/>
    </source>
</evidence>